<comment type="caution">
    <text evidence="5">The sequence shown here is derived from an EMBL/GenBank/DDBJ whole genome shotgun (WGS) entry which is preliminary data.</text>
</comment>
<dbReference type="Pfam" id="PF01420">
    <property type="entry name" value="Methylase_S"/>
    <property type="match status" value="2"/>
</dbReference>
<accession>A0A1Q5T4T3</accession>
<keyword evidence="2" id="KW-0680">Restriction system</keyword>
<dbReference type="AlphaFoldDB" id="A0A1Q5T4T3"/>
<dbReference type="Gene3D" id="3.90.220.20">
    <property type="entry name" value="DNA methylase specificity domains"/>
    <property type="match status" value="2"/>
</dbReference>
<gene>
    <name evidence="5" type="ORF">BRO54_1042</name>
</gene>
<feature type="domain" description="Type I restriction modification DNA specificity" evidence="4">
    <location>
        <begin position="191"/>
        <end position="373"/>
    </location>
</feature>
<evidence type="ECO:0000313" key="5">
    <source>
        <dbReference type="EMBL" id="OKO95237.1"/>
    </source>
</evidence>
<reference evidence="5 6" key="1">
    <citation type="submission" date="2016-11" db="EMBL/GenBank/DDBJ databases">
        <authorList>
            <person name="Kadnikov V."/>
            <person name="Nazina T."/>
        </authorList>
    </citation>
    <scope>NUCLEOTIDE SEQUENCE [LARGE SCALE GENOMIC DNA]</scope>
    <source>
        <strain evidence="5 6">1017</strain>
    </source>
</reference>
<organism evidence="5 6">
    <name type="scientific">Geobacillus proteiniphilus</name>
    <dbReference type="NCBI Taxonomy" id="860353"/>
    <lineage>
        <taxon>Bacteria</taxon>
        <taxon>Bacillati</taxon>
        <taxon>Bacillota</taxon>
        <taxon>Bacilli</taxon>
        <taxon>Bacillales</taxon>
        <taxon>Anoxybacillaceae</taxon>
        <taxon>Geobacillus</taxon>
    </lineage>
</organism>
<dbReference type="InterPro" id="IPR000055">
    <property type="entry name" value="Restrct_endonuc_typeI_TRD"/>
</dbReference>
<sequence>MEYVKLNELCEINIGKTPSRSNQAYWGNGNKWLSISDMQGKYVSNTKEQITDLAVNECKMKIVPKNTVLMSFKLSIGKIAITTEELYTNEAIASFPIIQKDKLIPEYLYYALQTLKLDKLSDRAVKGATLNKDKLNQIKIPLTTLEQQKKIVKVLNKAQELIDKRKAQIEALDQLTQSVFLEMFGDPVSNPKGWDVKKLKDIAEIEDGDRGENYPKQHELVSEGILFLSTSNFVNNKLDLSKVTYITKEKFSQLRKGKLRQGDLIVTLRGSIGNIVIFDEEGYDTGFINAQMAILRLKNVNRIFFQQLYTSNSFQLVLKKTQTGSSQPQLPLKNLKELEIIIPPLELQELFAATIRQINLKKELLLKSQAEIQNMFNSLMQRAFKGELFND</sequence>
<dbReference type="GO" id="GO:0009307">
    <property type="term" value="P:DNA restriction-modification system"/>
    <property type="evidence" value="ECO:0007669"/>
    <property type="project" value="UniProtKB-KW"/>
</dbReference>
<dbReference type="InterPro" id="IPR052021">
    <property type="entry name" value="Type-I_RS_S_subunit"/>
</dbReference>
<evidence type="ECO:0000259" key="4">
    <source>
        <dbReference type="Pfam" id="PF01420"/>
    </source>
</evidence>
<protein>
    <submittedName>
        <fullName evidence="5">Type I restriction-modification system, specificity subunit S</fullName>
    </submittedName>
</protein>
<name>A0A1Q5T4T3_9BACL</name>
<dbReference type="RefSeq" id="WP_021322246.1">
    <property type="nucleotide sequence ID" value="NZ_MQMG01000009.1"/>
</dbReference>
<evidence type="ECO:0000256" key="1">
    <source>
        <dbReference type="ARBA" id="ARBA00010923"/>
    </source>
</evidence>
<comment type="similarity">
    <text evidence="1">Belongs to the type-I restriction system S methylase family.</text>
</comment>
<reference evidence="6" key="2">
    <citation type="submission" date="2017-01" db="EMBL/GenBank/DDBJ databases">
        <title>Genome sequencing and annotation of Geobacillus sp. 1017, a Hydrocarbon-Oxidizing Thermophilic Bacterium Isolated from a Heavy Oil Reservoir (China).</title>
        <authorList>
            <person name="Kadnikov V.V."/>
            <person name="Mardanov A.V."/>
            <person name="Poltaraus A.B."/>
            <person name="Sokolova D.S."/>
            <person name="Semenova E.M."/>
            <person name="Ravin N.V."/>
            <person name="Tourova T.P."/>
            <person name="Nazina T.N."/>
        </authorList>
    </citation>
    <scope>NUCLEOTIDE SEQUENCE [LARGE SCALE GENOMIC DNA]</scope>
    <source>
        <strain evidence="6">1017</strain>
    </source>
</reference>
<dbReference type="PANTHER" id="PTHR30408">
    <property type="entry name" value="TYPE-1 RESTRICTION ENZYME ECOKI SPECIFICITY PROTEIN"/>
    <property type="match status" value="1"/>
</dbReference>
<dbReference type="GO" id="GO:0003677">
    <property type="term" value="F:DNA binding"/>
    <property type="evidence" value="ECO:0007669"/>
    <property type="project" value="UniProtKB-KW"/>
</dbReference>
<dbReference type="InterPro" id="IPR044946">
    <property type="entry name" value="Restrct_endonuc_typeI_TRD_sf"/>
</dbReference>
<evidence type="ECO:0000256" key="2">
    <source>
        <dbReference type="ARBA" id="ARBA00022747"/>
    </source>
</evidence>
<feature type="domain" description="Type I restriction modification DNA specificity" evidence="4">
    <location>
        <begin position="2"/>
        <end position="170"/>
    </location>
</feature>
<evidence type="ECO:0000256" key="3">
    <source>
        <dbReference type="ARBA" id="ARBA00023125"/>
    </source>
</evidence>
<dbReference type="EMBL" id="MQMG01000009">
    <property type="protein sequence ID" value="OKO95237.1"/>
    <property type="molecule type" value="Genomic_DNA"/>
</dbReference>
<dbReference type="Proteomes" id="UP000186030">
    <property type="component" value="Unassembled WGS sequence"/>
</dbReference>
<dbReference type="SUPFAM" id="SSF116734">
    <property type="entry name" value="DNA methylase specificity domain"/>
    <property type="match status" value="2"/>
</dbReference>
<proteinExistence type="inferred from homology"/>
<dbReference type="CDD" id="cd17244">
    <property type="entry name" value="RMtype1_S_Apa101655I-TRD2-CR2_like"/>
    <property type="match status" value="1"/>
</dbReference>
<keyword evidence="3" id="KW-0238">DNA-binding</keyword>
<dbReference type="PANTHER" id="PTHR30408:SF12">
    <property type="entry name" value="TYPE I RESTRICTION ENZYME MJAVIII SPECIFICITY SUBUNIT"/>
    <property type="match status" value="1"/>
</dbReference>
<evidence type="ECO:0000313" key="6">
    <source>
        <dbReference type="Proteomes" id="UP000186030"/>
    </source>
</evidence>